<gene>
    <name evidence="1" type="ORF">BpHYR1_026226</name>
</gene>
<dbReference type="EMBL" id="REGN01000333">
    <property type="protein sequence ID" value="RNA42654.1"/>
    <property type="molecule type" value="Genomic_DNA"/>
</dbReference>
<protein>
    <submittedName>
        <fullName evidence="1">Uncharacterized protein</fullName>
    </submittedName>
</protein>
<comment type="caution">
    <text evidence="1">The sequence shown here is derived from an EMBL/GenBank/DDBJ whole genome shotgun (WGS) entry which is preliminary data.</text>
</comment>
<accession>A0A3M7T3P9</accession>
<evidence type="ECO:0000313" key="2">
    <source>
        <dbReference type="Proteomes" id="UP000276133"/>
    </source>
</evidence>
<reference evidence="1 2" key="1">
    <citation type="journal article" date="2018" name="Sci. Rep.">
        <title>Genomic signatures of local adaptation to the degree of environmental predictability in rotifers.</title>
        <authorList>
            <person name="Franch-Gras L."/>
            <person name="Hahn C."/>
            <person name="Garcia-Roger E.M."/>
            <person name="Carmona M.J."/>
            <person name="Serra M."/>
            <person name="Gomez A."/>
        </authorList>
    </citation>
    <scope>NUCLEOTIDE SEQUENCE [LARGE SCALE GENOMIC DNA]</scope>
    <source>
        <strain evidence="1">HYR1</strain>
    </source>
</reference>
<sequence>MLMSRPAITATRTASSSLSTNLSRYLSCTISPQSDTTNPENLSSPLSISFACPGMPLTSAEFTMTVEDPARTPFSKGGKKTSLSIYAGVRSLPLNVAILLLFFKSLPWLPWMYASPIFPTRYASSPKVSKILGHRGCRPTSSTGLKFHGIPTARVSKEIVWAIFAIKSRLKLPPREIE</sequence>
<keyword evidence="2" id="KW-1185">Reference proteome</keyword>
<dbReference type="Proteomes" id="UP000276133">
    <property type="component" value="Unassembled WGS sequence"/>
</dbReference>
<name>A0A3M7T3P9_BRAPC</name>
<evidence type="ECO:0000313" key="1">
    <source>
        <dbReference type="EMBL" id="RNA42654.1"/>
    </source>
</evidence>
<proteinExistence type="predicted"/>
<dbReference type="AlphaFoldDB" id="A0A3M7T3P9"/>
<organism evidence="1 2">
    <name type="scientific">Brachionus plicatilis</name>
    <name type="common">Marine rotifer</name>
    <name type="synonym">Brachionus muelleri</name>
    <dbReference type="NCBI Taxonomy" id="10195"/>
    <lineage>
        <taxon>Eukaryota</taxon>
        <taxon>Metazoa</taxon>
        <taxon>Spiralia</taxon>
        <taxon>Gnathifera</taxon>
        <taxon>Rotifera</taxon>
        <taxon>Eurotatoria</taxon>
        <taxon>Monogononta</taxon>
        <taxon>Pseudotrocha</taxon>
        <taxon>Ploima</taxon>
        <taxon>Brachionidae</taxon>
        <taxon>Brachionus</taxon>
    </lineage>
</organism>